<keyword evidence="3" id="KW-1185">Reference proteome</keyword>
<evidence type="ECO:0000313" key="2">
    <source>
        <dbReference type="EMBL" id="MFD1204797.1"/>
    </source>
</evidence>
<accession>A0ABW3TWP4</accession>
<keyword evidence="1" id="KW-1133">Transmembrane helix</keyword>
<comment type="caution">
    <text evidence="2">The sequence shown here is derived from an EMBL/GenBank/DDBJ whole genome shotgun (WGS) entry which is preliminary data.</text>
</comment>
<keyword evidence="1" id="KW-0812">Transmembrane</keyword>
<evidence type="ECO:0000256" key="1">
    <source>
        <dbReference type="SAM" id="Phobius"/>
    </source>
</evidence>
<dbReference type="EMBL" id="JBHTLT010000032">
    <property type="protein sequence ID" value="MFD1204797.1"/>
    <property type="molecule type" value="Genomic_DNA"/>
</dbReference>
<feature type="transmembrane region" description="Helical" evidence="1">
    <location>
        <begin position="6"/>
        <end position="30"/>
    </location>
</feature>
<gene>
    <name evidence="2" type="ORF">ACFQ38_06760</name>
</gene>
<feature type="transmembrane region" description="Helical" evidence="1">
    <location>
        <begin position="81"/>
        <end position="104"/>
    </location>
</feature>
<evidence type="ECO:0000313" key="3">
    <source>
        <dbReference type="Proteomes" id="UP001597231"/>
    </source>
</evidence>
<reference evidence="3" key="1">
    <citation type="journal article" date="2019" name="Int. J. Syst. Evol. Microbiol.">
        <title>The Global Catalogue of Microorganisms (GCM) 10K type strain sequencing project: providing services to taxonomists for standard genome sequencing and annotation.</title>
        <authorList>
            <consortium name="The Broad Institute Genomics Platform"/>
            <consortium name="The Broad Institute Genome Sequencing Center for Infectious Disease"/>
            <person name="Wu L."/>
            <person name="Ma J."/>
        </authorList>
    </citation>
    <scope>NUCLEOTIDE SEQUENCE [LARGE SCALE GENOMIC DNA]</scope>
    <source>
        <strain evidence="3">CCUG 53915</strain>
    </source>
</reference>
<feature type="transmembrane region" description="Helical" evidence="1">
    <location>
        <begin position="50"/>
        <end position="75"/>
    </location>
</feature>
<dbReference type="RefSeq" id="WP_336822173.1">
    <property type="nucleotide sequence ID" value="NZ_JBHTLT010000032.1"/>
</dbReference>
<sequence>MKTIYGTIVFIHVVSAVIAIGPLFLLVPIIKRLRSAESTSEEAFLNIIRVTIRIVMHAGHMLVVSGALLILIGPWPWHTPWVIATLVVLLLSGVFLSTGFTRVLRNYNEPGFNKESILSRLNRTSWIYIALMLIMLWLMVQKPILW</sequence>
<proteinExistence type="predicted"/>
<dbReference type="Proteomes" id="UP001597231">
    <property type="component" value="Unassembled WGS sequence"/>
</dbReference>
<protein>
    <submittedName>
        <fullName evidence="2">DUF2269 family protein</fullName>
    </submittedName>
</protein>
<name>A0ABW3TWP4_9BACL</name>
<organism evidence="2 3">
    <name type="scientific">Sporosarcina contaminans</name>
    <dbReference type="NCBI Taxonomy" id="633403"/>
    <lineage>
        <taxon>Bacteria</taxon>
        <taxon>Bacillati</taxon>
        <taxon>Bacillota</taxon>
        <taxon>Bacilli</taxon>
        <taxon>Bacillales</taxon>
        <taxon>Caryophanaceae</taxon>
        <taxon>Sporosarcina</taxon>
    </lineage>
</organism>
<feature type="transmembrane region" description="Helical" evidence="1">
    <location>
        <begin position="125"/>
        <end position="144"/>
    </location>
</feature>
<keyword evidence="1" id="KW-0472">Membrane</keyword>